<comment type="caution">
    <text evidence="2">The sequence shown here is derived from an EMBL/GenBank/DDBJ whole genome shotgun (WGS) entry which is preliminary data.</text>
</comment>
<dbReference type="EMBL" id="LDEV01002094">
    <property type="protein sequence ID" value="KLJ10308.1"/>
    <property type="molecule type" value="Genomic_DNA"/>
</dbReference>
<proteinExistence type="predicted"/>
<dbReference type="Proteomes" id="UP000053573">
    <property type="component" value="Unassembled WGS sequence"/>
</dbReference>
<sequence>MVCMGLAPLLPNRSFPWNMSSPSRRMIHSTHLDPNFRLPTSKQPLSTGQHHRTRLTSRRNDNYMSMISQLDGTLPSQHSAHSSHHCPMPPCQHSLPMIGFRSNTSKAARNPSAPLKLVNLVSSACHPSQLLLTCSILMMVTDIYWNTFWRTSFVFFSQSWRQDNTVSCNRISYPRYRPTSLTCTAV</sequence>
<evidence type="ECO:0000313" key="2">
    <source>
        <dbReference type="EMBL" id="KLJ10308.1"/>
    </source>
</evidence>
<name>A0A0H1BGV3_9EURO</name>
<feature type="compositionally biased region" description="Polar residues" evidence="1">
    <location>
        <begin position="38"/>
        <end position="48"/>
    </location>
</feature>
<feature type="region of interest" description="Disordered" evidence="1">
    <location>
        <begin position="38"/>
        <end position="59"/>
    </location>
</feature>
<evidence type="ECO:0000313" key="3">
    <source>
        <dbReference type="Proteomes" id="UP000053573"/>
    </source>
</evidence>
<organism evidence="2 3">
    <name type="scientific">Blastomyces silverae</name>
    <dbReference type="NCBI Taxonomy" id="2060906"/>
    <lineage>
        <taxon>Eukaryota</taxon>
        <taxon>Fungi</taxon>
        <taxon>Dikarya</taxon>
        <taxon>Ascomycota</taxon>
        <taxon>Pezizomycotina</taxon>
        <taxon>Eurotiomycetes</taxon>
        <taxon>Eurotiomycetidae</taxon>
        <taxon>Onygenales</taxon>
        <taxon>Ajellomycetaceae</taxon>
        <taxon>Blastomyces</taxon>
    </lineage>
</organism>
<protein>
    <submittedName>
        <fullName evidence="2">Uncharacterized protein</fullName>
    </submittedName>
</protein>
<dbReference type="AlphaFoldDB" id="A0A0H1BGV3"/>
<reference evidence="3" key="1">
    <citation type="journal article" date="2015" name="PLoS Genet.">
        <title>The dynamic genome and transcriptome of the human fungal pathogen Blastomyces and close relative Emmonsia.</title>
        <authorList>
            <person name="Munoz J.F."/>
            <person name="Gauthier G.M."/>
            <person name="Desjardins C.A."/>
            <person name="Gallo J.E."/>
            <person name="Holder J."/>
            <person name="Sullivan T.D."/>
            <person name="Marty A.J."/>
            <person name="Carmen J.C."/>
            <person name="Chen Z."/>
            <person name="Ding L."/>
            <person name="Gujja S."/>
            <person name="Magrini V."/>
            <person name="Misas E."/>
            <person name="Mitreva M."/>
            <person name="Priest M."/>
            <person name="Saif S."/>
            <person name="Whiston E.A."/>
            <person name="Young S."/>
            <person name="Zeng Q."/>
            <person name="Goldman W.E."/>
            <person name="Mardis E.R."/>
            <person name="Taylor J.W."/>
            <person name="McEwen J.G."/>
            <person name="Clay O.K."/>
            <person name="Klein B.S."/>
            <person name="Cuomo C.A."/>
        </authorList>
    </citation>
    <scope>NUCLEOTIDE SEQUENCE [LARGE SCALE GENOMIC DNA]</scope>
    <source>
        <strain evidence="3">UAMH 139</strain>
    </source>
</reference>
<keyword evidence="3" id="KW-1185">Reference proteome</keyword>
<gene>
    <name evidence="2" type="ORF">EMPG_14310</name>
</gene>
<accession>A0A0H1BGV3</accession>
<evidence type="ECO:0000256" key="1">
    <source>
        <dbReference type="SAM" id="MobiDB-lite"/>
    </source>
</evidence>